<accession>A0AAE0S2K8</accession>
<protein>
    <recommendedName>
        <fullName evidence="3">Link domain-containing protein</fullName>
    </recommendedName>
</protein>
<sequence length="219" mass="24450">MHLSAVILVILPMFLVVVFSDENTPEISSVLELFPEFVEMKGRINKLEKAWSLPYKTRLRNYKMKSEYTESTVSSSGLECWIKCAETDGCTSTSFQSEGRKCELSRVSYINYEVLEKAVGWDVFTKHTPIVSLHDHGYSLDLAGAKAYCASLGLSIATVEDLTAAYNYGYQKCNCGWAANGAAYLVMQVADSNCLSSVGVLHCNWRSTWNVYCKPLKSD</sequence>
<reference evidence="4" key="1">
    <citation type="journal article" date="2021" name="Genome Biol. Evol.">
        <title>A High-Quality Reference Genome for a Parasitic Bivalve with Doubly Uniparental Inheritance (Bivalvia: Unionida).</title>
        <authorList>
            <person name="Smith C.H."/>
        </authorList>
    </citation>
    <scope>NUCLEOTIDE SEQUENCE</scope>
    <source>
        <strain evidence="4">CHS0354</strain>
    </source>
</reference>
<dbReference type="Pfam" id="PF00193">
    <property type="entry name" value="Xlink"/>
    <property type="match status" value="1"/>
</dbReference>
<reference evidence="4" key="3">
    <citation type="submission" date="2023-05" db="EMBL/GenBank/DDBJ databases">
        <authorList>
            <person name="Smith C.H."/>
        </authorList>
    </citation>
    <scope>NUCLEOTIDE SEQUENCE</scope>
    <source>
        <strain evidence="4">CHS0354</strain>
        <tissue evidence="4">Mantle</tissue>
    </source>
</reference>
<dbReference type="Gene3D" id="3.50.4.10">
    <property type="entry name" value="Hepatocyte Growth Factor"/>
    <property type="match status" value="1"/>
</dbReference>
<feature type="domain" description="Link" evidence="3">
    <location>
        <begin position="127"/>
        <end position="215"/>
    </location>
</feature>
<dbReference type="SMART" id="SM00445">
    <property type="entry name" value="LINK"/>
    <property type="match status" value="1"/>
</dbReference>
<organism evidence="4 5">
    <name type="scientific">Potamilus streckersoni</name>
    <dbReference type="NCBI Taxonomy" id="2493646"/>
    <lineage>
        <taxon>Eukaryota</taxon>
        <taxon>Metazoa</taxon>
        <taxon>Spiralia</taxon>
        <taxon>Lophotrochozoa</taxon>
        <taxon>Mollusca</taxon>
        <taxon>Bivalvia</taxon>
        <taxon>Autobranchia</taxon>
        <taxon>Heteroconchia</taxon>
        <taxon>Palaeoheterodonta</taxon>
        <taxon>Unionida</taxon>
        <taxon>Unionoidea</taxon>
        <taxon>Unionidae</taxon>
        <taxon>Ambleminae</taxon>
        <taxon>Lampsilini</taxon>
        <taxon>Potamilus</taxon>
    </lineage>
</organism>
<dbReference type="PROSITE" id="PS50963">
    <property type="entry name" value="LINK_2"/>
    <property type="match status" value="1"/>
</dbReference>
<evidence type="ECO:0000256" key="2">
    <source>
        <dbReference type="SAM" id="SignalP"/>
    </source>
</evidence>
<dbReference type="EMBL" id="JAEAOA010001385">
    <property type="protein sequence ID" value="KAK3583795.1"/>
    <property type="molecule type" value="Genomic_DNA"/>
</dbReference>
<dbReference type="GO" id="GO:0005540">
    <property type="term" value="F:hyaluronic acid binding"/>
    <property type="evidence" value="ECO:0007669"/>
    <property type="project" value="InterPro"/>
</dbReference>
<dbReference type="InterPro" id="IPR003609">
    <property type="entry name" value="Pan_app"/>
</dbReference>
<comment type="caution">
    <text evidence="4">The sequence shown here is derived from an EMBL/GenBank/DDBJ whole genome shotgun (WGS) entry which is preliminary data.</text>
</comment>
<feature type="chain" id="PRO_5042086666" description="Link domain-containing protein" evidence="2">
    <location>
        <begin position="21"/>
        <end position="219"/>
    </location>
</feature>
<evidence type="ECO:0000256" key="1">
    <source>
        <dbReference type="ARBA" id="ARBA00023157"/>
    </source>
</evidence>
<evidence type="ECO:0000259" key="3">
    <source>
        <dbReference type="PROSITE" id="PS50963"/>
    </source>
</evidence>
<keyword evidence="5" id="KW-1185">Reference proteome</keyword>
<proteinExistence type="predicted"/>
<reference evidence="4" key="2">
    <citation type="journal article" date="2021" name="Genome Biol. Evol.">
        <title>Developing a high-quality reference genome for a parasitic bivalve with doubly uniparental inheritance (Bivalvia: Unionida).</title>
        <authorList>
            <person name="Smith C.H."/>
        </authorList>
    </citation>
    <scope>NUCLEOTIDE SEQUENCE</scope>
    <source>
        <strain evidence="4">CHS0354</strain>
        <tissue evidence="4">Mantle</tissue>
    </source>
</reference>
<evidence type="ECO:0000313" key="4">
    <source>
        <dbReference type="EMBL" id="KAK3583795.1"/>
    </source>
</evidence>
<dbReference type="InterPro" id="IPR016187">
    <property type="entry name" value="CTDL_fold"/>
</dbReference>
<dbReference type="InterPro" id="IPR016186">
    <property type="entry name" value="C-type_lectin-like/link_sf"/>
</dbReference>
<dbReference type="Pfam" id="PF00024">
    <property type="entry name" value="PAN_1"/>
    <property type="match status" value="1"/>
</dbReference>
<dbReference type="Gene3D" id="3.10.100.10">
    <property type="entry name" value="Mannose-Binding Protein A, subunit A"/>
    <property type="match status" value="1"/>
</dbReference>
<dbReference type="AlphaFoldDB" id="A0AAE0S2K8"/>
<evidence type="ECO:0000313" key="5">
    <source>
        <dbReference type="Proteomes" id="UP001195483"/>
    </source>
</evidence>
<name>A0AAE0S2K8_9BIVA</name>
<dbReference type="Proteomes" id="UP001195483">
    <property type="component" value="Unassembled WGS sequence"/>
</dbReference>
<dbReference type="InterPro" id="IPR000538">
    <property type="entry name" value="Link_dom"/>
</dbReference>
<keyword evidence="2" id="KW-0732">Signal</keyword>
<gene>
    <name evidence="4" type="ORF">CHS0354_022839</name>
</gene>
<feature type="signal peptide" evidence="2">
    <location>
        <begin position="1"/>
        <end position="20"/>
    </location>
</feature>
<keyword evidence="1" id="KW-1015">Disulfide bond</keyword>
<dbReference type="GO" id="GO:0007155">
    <property type="term" value="P:cell adhesion"/>
    <property type="evidence" value="ECO:0007669"/>
    <property type="project" value="InterPro"/>
</dbReference>
<dbReference type="SUPFAM" id="SSF56436">
    <property type="entry name" value="C-type lectin-like"/>
    <property type="match status" value="1"/>
</dbReference>